<dbReference type="Gene3D" id="3.30.530.20">
    <property type="match status" value="1"/>
</dbReference>
<dbReference type="Pfam" id="PF06240">
    <property type="entry name" value="COXG"/>
    <property type="match status" value="1"/>
</dbReference>
<protein>
    <submittedName>
        <fullName evidence="3">Carbon monoxide dehydrogenase</fullName>
    </submittedName>
</protein>
<evidence type="ECO:0000313" key="3">
    <source>
        <dbReference type="EMBL" id="KKJ77288.1"/>
    </source>
</evidence>
<evidence type="ECO:0000256" key="1">
    <source>
        <dbReference type="SAM" id="MobiDB-lite"/>
    </source>
</evidence>
<feature type="transmembrane region" description="Helical" evidence="2">
    <location>
        <begin position="180"/>
        <end position="198"/>
    </location>
</feature>
<keyword evidence="4" id="KW-1185">Reference proteome</keyword>
<name>A0A0M2RCH5_9PROT</name>
<dbReference type="STRING" id="1549748.WH95_09695"/>
<dbReference type="AlphaFoldDB" id="A0A0M2RCH5"/>
<dbReference type="PANTHER" id="PTHR38588">
    <property type="entry name" value="BLL0334 PROTEIN"/>
    <property type="match status" value="1"/>
</dbReference>
<dbReference type="InterPro" id="IPR010419">
    <property type="entry name" value="CO_DH_gsu"/>
</dbReference>
<evidence type="ECO:0000256" key="2">
    <source>
        <dbReference type="SAM" id="Phobius"/>
    </source>
</evidence>
<dbReference type="EMBL" id="LANI01000005">
    <property type="protein sequence ID" value="KKJ77288.1"/>
    <property type="molecule type" value="Genomic_DNA"/>
</dbReference>
<dbReference type="OrthoDB" id="9787428at2"/>
<dbReference type="RefSeq" id="WP_046506084.1">
    <property type="nucleotide sequence ID" value="NZ_LANI01000005.1"/>
</dbReference>
<keyword evidence="2" id="KW-0812">Transmembrane</keyword>
<keyword evidence="2" id="KW-0472">Membrane</keyword>
<feature type="region of interest" description="Disordered" evidence="1">
    <location>
        <begin position="147"/>
        <end position="168"/>
    </location>
</feature>
<sequence length="199" mass="20915">MKMEGQQLIPAPQDKVWEALNDPEILKLSIPGCETVDKTSDTEFQASLTAKFGPVKAKFKGQVTLSDLNPPTSYTLTGEGKGGAAGFGKGEAKVWLEDQNGQTLLNYTVDAKVGGKLAQIGSRLVDSAAKKMADDFFEAFSQNITTTGSSTEAENSAPAEVPSNENDTTVATTSVTGNNAIYIGIASVILVAIAIYAFS</sequence>
<evidence type="ECO:0000313" key="4">
    <source>
        <dbReference type="Proteomes" id="UP000034491"/>
    </source>
</evidence>
<comment type="caution">
    <text evidence="3">The sequence shown here is derived from an EMBL/GenBank/DDBJ whole genome shotgun (WGS) entry which is preliminary data.</text>
</comment>
<reference evidence="3 4" key="1">
    <citation type="submission" date="2015-03" db="EMBL/GenBank/DDBJ databases">
        <title>Genome sequence of Kiloniella sp. P1-1, isolated from the gut microflora of Pacific white shrimp, Penaeus vannamei.</title>
        <authorList>
            <person name="Shao Z."/>
            <person name="Wang L."/>
            <person name="Li X."/>
        </authorList>
    </citation>
    <scope>NUCLEOTIDE SEQUENCE [LARGE SCALE GENOMIC DNA]</scope>
    <source>
        <strain evidence="3 4">P1-1</strain>
    </source>
</reference>
<dbReference type="SUPFAM" id="SSF55961">
    <property type="entry name" value="Bet v1-like"/>
    <property type="match status" value="1"/>
</dbReference>
<organism evidence="3 4">
    <name type="scientific">Kiloniella litopenaei</name>
    <dbReference type="NCBI Taxonomy" id="1549748"/>
    <lineage>
        <taxon>Bacteria</taxon>
        <taxon>Pseudomonadati</taxon>
        <taxon>Pseudomonadota</taxon>
        <taxon>Alphaproteobacteria</taxon>
        <taxon>Rhodospirillales</taxon>
        <taxon>Kiloniellaceae</taxon>
        <taxon>Kiloniella</taxon>
    </lineage>
</organism>
<dbReference type="CDD" id="cd05018">
    <property type="entry name" value="CoxG"/>
    <property type="match status" value="1"/>
</dbReference>
<dbReference type="PANTHER" id="PTHR38588:SF1">
    <property type="entry name" value="BLL0334 PROTEIN"/>
    <property type="match status" value="1"/>
</dbReference>
<gene>
    <name evidence="3" type="ORF">WH95_09695</name>
</gene>
<keyword evidence="2" id="KW-1133">Transmembrane helix</keyword>
<proteinExistence type="predicted"/>
<dbReference type="InterPro" id="IPR023393">
    <property type="entry name" value="START-like_dom_sf"/>
</dbReference>
<accession>A0A0M2RCH5</accession>
<dbReference type="Proteomes" id="UP000034491">
    <property type="component" value="Unassembled WGS sequence"/>
</dbReference>